<feature type="compositionally biased region" description="Basic and acidic residues" evidence="1">
    <location>
        <begin position="78"/>
        <end position="97"/>
    </location>
</feature>
<dbReference type="Proteomes" id="UP001054945">
    <property type="component" value="Unassembled WGS sequence"/>
</dbReference>
<evidence type="ECO:0000256" key="1">
    <source>
        <dbReference type="SAM" id="MobiDB-lite"/>
    </source>
</evidence>
<keyword evidence="3" id="KW-1185">Reference proteome</keyword>
<feature type="region of interest" description="Disordered" evidence="1">
    <location>
        <begin position="58"/>
        <end position="97"/>
    </location>
</feature>
<organism evidence="2 3">
    <name type="scientific">Caerostris extrusa</name>
    <name type="common">Bark spider</name>
    <name type="synonym">Caerostris bankana</name>
    <dbReference type="NCBI Taxonomy" id="172846"/>
    <lineage>
        <taxon>Eukaryota</taxon>
        <taxon>Metazoa</taxon>
        <taxon>Ecdysozoa</taxon>
        <taxon>Arthropoda</taxon>
        <taxon>Chelicerata</taxon>
        <taxon>Arachnida</taxon>
        <taxon>Araneae</taxon>
        <taxon>Araneomorphae</taxon>
        <taxon>Entelegynae</taxon>
        <taxon>Araneoidea</taxon>
        <taxon>Araneidae</taxon>
        <taxon>Caerostris</taxon>
    </lineage>
</organism>
<comment type="caution">
    <text evidence="2">The sequence shown here is derived from an EMBL/GenBank/DDBJ whole genome shotgun (WGS) entry which is preliminary data.</text>
</comment>
<proteinExistence type="predicted"/>
<sequence length="97" mass="10832">MSPEFTSSLLTNKPTAWIGDYRNIKQYLLENPLPSTRCISQDLISTTTIFIPVTALKDPSPTRPLFRPPPSDASLLPRNRESRKADDEDQKDGGSKS</sequence>
<reference evidence="2 3" key="1">
    <citation type="submission" date="2021-06" db="EMBL/GenBank/DDBJ databases">
        <title>Caerostris extrusa draft genome.</title>
        <authorList>
            <person name="Kono N."/>
            <person name="Arakawa K."/>
        </authorList>
    </citation>
    <scope>NUCLEOTIDE SEQUENCE [LARGE SCALE GENOMIC DNA]</scope>
</reference>
<dbReference type="EMBL" id="BPLR01020767">
    <property type="protein sequence ID" value="GIX82305.1"/>
    <property type="molecule type" value="Genomic_DNA"/>
</dbReference>
<name>A0AAV4ND87_CAEEX</name>
<accession>A0AAV4ND87</accession>
<gene>
    <name evidence="2" type="ORF">CEXT_654351</name>
</gene>
<evidence type="ECO:0000313" key="2">
    <source>
        <dbReference type="EMBL" id="GIX82305.1"/>
    </source>
</evidence>
<evidence type="ECO:0000313" key="3">
    <source>
        <dbReference type="Proteomes" id="UP001054945"/>
    </source>
</evidence>
<protein>
    <submittedName>
        <fullName evidence="2">Uncharacterized protein</fullName>
    </submittedName>
</protein>
<dbReference type="AlphaFoldDB" id="A0AAV4ND87"/>